<feature type="coiled-coil region" evidence="1">
    <location>
        <begin position="25"/>
        <end position="66"/>
    </location>
</feature>
<feature type="compositionally biased region" description="Basic and acidic residues" evidence="2">
    <location>
        <begin position="1230"/>
        <end position="1239"/>
    </location>
</feature>
<feature type="compositionally biased region" description="Basic and acidic residues" evidence="2">
    <location>
        <begin position="860"/>
        <end position="869"/>
    </location>
</feature>
<feature type="region of interest" description="Disordered" evidence="2">
    <location>
        <begin position="678"/>
        <end position="698"/>
    </location>
</feature>
<feature type="domain" description="FAM21/CAPZIP" evidence="3">
    <location>
        <begin position="1170"/>
        <end position="1304"/>
    </location>
</feature>
<feature type="region of interest" description="Disordered" evidence="2">
    <location>
        <begin position="1564"/>
        <end position="1603"/>
    </location>
</feature>
<dbReference type="Proteomes" id="UP000301870">
    <property type="component" value="Chromosome 19"/>
</dbReference>
<dbReference type="KEGG" id="sliu:111354801"/>
<keyword evidence="4" id="KW-1185">Reference proteome</keyword>
<evidence type="ECO:0000259" key="3">
    <source>
        <dbReference type="Pfam" id="PF15255"/>
    </source>
</evidence>
<feature type="region of interest" description="Disordered" evidence="2">
    <location>
        <begin position="754"/>
        <end position="794"/>
    </location>
</feature>
<name>A0A9J7IUX4_SPOLT</name>
<feature type="region of interest" description="Disordered" evidence="2">
    <location>
        <begin position="812"/>
        <end position="877"/>
    </location>
</feature>
<dbReference type="GeneID" id="111354801"/>
<feature type="compositionally biased region" description="Basic residues" evidence="2">
    <location>
        <begin position="1274"/>
        <end position="1286"/>
    </location>
</feature>
<feature type="region of interest" description="Disordered" evidence="2">
    <location>
        <begin position="998"/>
        <end position="1054"/>
    </location>
</feature>
<evidence type="ECO:0000313" key="4">
    <source>
        <dbReference type="Proteomes" id="UP000301870"/>
    </source>
</evidence>
<dbReference type="Pfam" id="PF15255">
    <property type="entry name" value="CAP-ZIP_m"/>
    <property type="match status" value="1"/>
</dbReference>
<feature type="region of interest" description="Disordered" evidence="2">
    <location>
        <begin position="1187"/>
        <end position="1318"/>
    </location>
</feature>
<accession>A0A9J7IUX4</accession>
<feature type="compositionally biased region" description="Pro residues" evidence="2">
    <location>
        <begin position="201"/>
        <end position="211"/>
    </location>
</feature>
<feature type="compositionally biased region" description="Polar residues" evidence="2">
    <location>
        <begin position="1240"/>
        <end position="1250"/>
    </location>
</feature>
<dbReference type="CTD" id="37331"/>
<feature type="compositionally biased region" description="Basic and acidic residues" evidence="2">
    <location>
        <begin position="568"/>
        <end position="582"/>
    </location>
</feature>
<sequence length="1603" mass="178957">MDESTTDSLRKLAPNWTLAGDEQLLNILQSTHQKLLSRCQEANSQLEKMATALNDASISLQNVNNQFMSLSSSQFIESRVYDDDDLTTEPPAAKESPTQQVPDELTCLKRSLTVLEQSHEIITILQDSDTESDTDDEVPARMVLKPKDMYWERPLPYIIGSQPWKNKWHAGLVVEPTDSESSVSDRGEDSDQYSHSDSDARPPPPALGPTPPHHHLVSETSSSLPSEQGSIPRPTPSDVASDIARRLGAALPNKTVDRDPSPPEEPPQPASRKVYRPQDPVSSTIFSDEPPPLSDHSDSQDSDIFAEIHRQAGSDTRPGAMQQRDDGDLFSGAGYQPPTKPMQATVPTPKRPSHPDHHDDYDDDDDDHTAYNQQGLDIRQDMKQTGDTDGDRGVKKPVGGISLFGNKGTESIGAAILKRNQRKSTSGDESETETQPRQQIKKEKDIFDDLFARSEGRKVTKDKTDLVKDLKDKVQKKDTEKDKNEKTKVDLFSDDLFDDIDDIFSSNVLKVPQKDNKNSKPIFEDDDDLFSEVAPPKPARIEVATSSSVKKSLFDSDDDLFADNLQAKPDDKSKAKEVETSKAVEASRTNKEVTRSIFDDDDDDLFNELATNKVNDDSKVQSVNIEKAGDGKINQNTSNVFNSPSLFDDDDVDDGDLFAKAVNTSITVNKTLSVKNDRITDDDYNKPSSSSVPTDNFSIKNDNITENVIKVNNNNTGDEIESKDLNENVKIDSKNEISSKNVGNNAARIFDHIQKEQSSSESSNDFSDQDFDDLPPKPATSNNTPNDNKPKPIEENIFDKTTLEADIDELFTKSQEKQNTEQIFDEPPEPANIFPEKTESDNKKATATDIFNDIVTEPPIFEKPKEPKRSKNVNALFDDDSDDESLFFKKNEHVFDDHPNDFTPTQDRIFGLFTDEPPDDGFGKIKDDDDDDDMFASAPKPKVPPNNNLPPLPVHEIVTENDKKTKLDNEDIFNRVAHVEILKDTKIGDDQRKDDVFEKPKSFSLSDNDDDDNLFKIPEIPKSSLKETPNLDISDHDNLFSKKPEAKPAVVQKPTPILVAEKAEESNIKISDDKLFSTEKHEKLKVDSKPVDIDSKSDEELFKVTESKPIHEIVSELSKTSDDELFSPIKTVEPANNSKSDEDIFKITKAKTEIVNKAENIQEAKITDTKKVGKLKVGLNINVNALLPGASPKKVKPNDQTDGLTQSVVDQNQRSEVKILPDLPKPQTESQKDVKKPATEDQNPDSTLIKSVSFDGNPESGVLDNKISKERAKIQVKRRPSTRRARREAVRKSAIDFGEDSTDNSSSIDDTPRIVPGNQPEIAQDEILNKHFESAEIKTTIPKKKEATITQDENIDKKLEQAELNTAKSSIQSRENSEIIDKYVEKQPIIEDERTEKTSSSKDFKETTAEVPGKHIENIANPPSPKDARHTTVENIEKPPYSKDVKSKVVYILNDEDIFNTNPVQSSQKVESLDSKAGVTTVGKVDKKNDKTSLFGDEDDDEIFKAKMPVKKSTIFDSDSEEDLFGDKKRKKEIVEVKKEIKREVVKGSLFGDDDDDDDLFGVKTRKAVEPNPQPARTTATKEPAKPTEPVFEDPLSMFGDDD</sequence>
<gene>
    <name evidence="5 6" type="primary">LOC111354801</name>
</gene>
<proteinExistence type="predicted"/>
<evidence type="ECO:0000256" key="1">
    <source>
        <dbReference type="SAM" id="Coils"/>
    </source>
</evidence>
<feature type="region of interest" description="Disordered" evidence="2">
    <location>
        <begin position="514"/>
        <end position="535"/>
    </location>
</feature>
<reference evidence="5 6" key="1">
    <citation type="submission" date="2025-04" db="UniProtKB">
        <authorList>
            <consortium name="RefSeq"/>
        </authorList>
    </citation>
    <scope>IDENTIFICATION</scope>
    <source>
        <strain evidence="5 6">Ishihara</strain>
        <tissue evidence="5 6">Whole body</tissue>
    </source>
</reference>
<dbReference type="RefSeq" id="XP_022824165.1">
    <property type="nucleotide sequence ID" value="XM_022968397.1"/>
</dbReference>
<feature type="compositionally biased region" description="Polar residues" evidence="2">
    <location>
        <begin position="686"/>
        <end position="698"/>
    </location>
</feature>
<keyword evidence="1" id="KW-0175">Coiled coil</keyword>
<feature type="compositionally biased region" description="Basic and acidic residues" evidence="2">
    <location>
        <begin position="183"/>
        <end position="200"/>
    </location>
</feature>
<feature type="compositionally biased region" description="Low complexity" evidence="2">
    <location>
        <begin position="756"/>
        <end position="766"/>
    </location>
</feature>
<dbReference type="InterPro" id="IPR029341">
    <property type="entry name" value="FAM21/CAPZIP"/>
</dbReference>
<feature type="compositionally biased region" description="Basic and acidic residues" evidence="2">
    <location>
        <begin position="378"/>
        <end position="394"/>
    </location>
</feature>
<feature type="region of interest" description="Disordered" evidence="2">
    <location>
        <begin position="1390"/>
        <end position="1430"/>
    </location>
</feature>
<evidence type="ECO:0000313" key="5">
    <source>
        <dbReference type="RefSeq" id="XP_022824164.1"/>
    </source>
</evidence>
<feature type="region of interest" description="Disordered" evidence="2">
    <location>
        <begin position="564"/>
        <end position="583"/>
    </location>
</feature>
<feature type="compositionally biased region" description="Polar residues" evidence="2">
    <location>
        <begin position="218"/>
        <end position="229"/>
    </location>
</feature>
<evidence type="ECO:0000313" key="6">
    <source>
        <dbReference type="RefSeq" id="XP_022824165.1"/>
    </source>
</evidence>
<feature type="compositionally biased region" description="Polar residues" evidence="2">
    <location>
        <begin position="1198"/>
        <end position="1212"/>
    </location>
</feature>
<dbReference type="OrthoDB" id="751084at2759"/>
<organism evidence="4 6">
    <name type="scientific">Spodoptera litura</name>
    <name type="common">Asian cotton leafworm</name>
    <dbReference type="NCBI Taxonomy" id="69820"/>
    <lineage>
        <taxon>Eukaryota</taxon>
        <taxon>Metazoa</taxon>
        <taxon>Ecdysozoa</taxon>
        <taxon>Arthropoda</taxon>
        <taxon>Hexapoda</taxon>
        <taxon>Insecta</taxon>
        <taxon>Pterygota</taxon>
        <taxon>Neoptera</taxon>
        <taxon>Endopterygota</taxon>
        <taxon>Lepidoptera</taxon>
        <taxon>Glossata</taxon>
        <taxon>Ditrysia</taxon>
        <taxon>Noctuoidea</taxon>
        <taxon>Noctuidae</taxon>
        <taxon>Amphipyrinae</taxon>
        <taxon>Spodoptera</taxon>
    </lineage>
</organism>
<feature type="compositionally biased region" description="Pro residues" evidence="2">
    <location>
        <begin position="941"/>
        <end position="953"/>
    </location>
</feature>
<evidence type="ECO:0000256" key="2">
    <source>
        <dbReference type="SAM" id="MobiDB-lite"/>
    </source>
</evidence>
<protein>
    <submittedName>
        <fullName evidence="5 6">WASH complex subunit 2A</fullName>
    </submittedName>
</protein>
<feature type="compositionally biased region" description="Basic and acidic residues" evidence="2">
    <location>
        <begin position="1390"/>
        <end position="1417"/>
    </location>
</feature>
<feature type="compositionally biased region" description="Basic and acidic residues" evidence="2">
    <location>
        <begin position="1033"/>
        <end position="1046"/>
    </location>
</feature>
<feature type="region of interest" description="Disordered" evidence="2">
    <location>
        <begin position="176"/>
        <end position="446"/>
    </location>
</feature>
<feature type="compositionally biased region" description="Basic and acidic residues" evidence="2">
    <location>
        <begin position="836"/>
        <end position="846"/>
    </location>
</feature>
<dbReference type="RefSeq" id="XP_022824164.1">
    <property type="nucleotide sequence ID" value="XM_022968396.1"/>
</dbReference>
<feature type="region of interest" description="Disordered" evidence="2">
    <location>
        <begin position="897"/>
        <end position="954"/>
    </location>
</feature>